<feature type="domain" description="GH141-like insertion" evidence="4">
    <location>
        <begin position="253"/>
        <end position="284"/>
    </location>
</feature>
<proteinExistence type="predicted"/>
<dbReference type="InterPro" id="IPR008964">
    <property type="entry name" value="Invasin/intimin_cell_adhesion"/>
</dbReference>
<dbReference type="Gene3D" id="2.60.120.560">
    <property type="entry name" value="Exo-inulinase, domain 1"/>
    <property type="match status" value="1"/>
</dbReference>
<dbReference type="Gene3D" id="2.60.40.1080">
    <property type="match status" value="2"/>
</dbReference>
<dbReference type="SUPFAM" id="SSF51126">
    <property type="entry name" value="Pectin lyase-like"/>
    <property type="match status" value="1"/>
</dbReference>
<name>A0ABX1Z4J8_9BACL</name>
<dbReference type="Pfam" id="PF21231">
    <property type="entry name" value="GH141_M"/>
    <property type="match status" value="1"/>
</dbReference>
<dbReference type="Pfam" id="PF13229">
    <property type="entry name" value="Beta_helix"/>
    <property type="match status" value="1"/>
</dbReference>
<keyword evidence="1" id="KW-0732">Signal</keyword>
<dbReference type="InterPro" id="IPR048482">
    <property type="entry name" value="GH141_ins"/>
</dbReference>
<dbReference type="EMBL" id="WHOC01000107">
    <property type="protein sequence ID" value="NOU88307.1"/>
    <property type="molecule type" value="Genomic_DNA"/>
</dbReference>
<dbReference type="RefSeq" id="WP_171691328.1">
    <property type="nucleotide sequence ID" value="NZ_WHOC01000107.1"/>
</dbReference>
<evidence type="ECO:0000259" key="2">
    <source>
        <dbReference type="Pfam" id="PF02368"/>
    </source>
</evidence>
<dbReference type="PANTHER" id="PTHR36453:SF1">
    <property type="entry name" value="RIGHT HANDED BETA HELIX DOMAIN-CONTAINING PROTEIN"/>
    <property type="match status" value="1"/>
</dbReference>
<organism evidence="5 6">
    <name type="scientific">Paenibacillus germinis</name>
    <dbReference type="NCBI Taxonomy" id="2654979"/>
    <lineage>
        <taxon>Bacteria</taxon>
        <taxon>Bacillati</taxon>
        <taxon>Bacillota</taxon>
        <taxon>Bacilli</taxon>
        <taxon>Bacillales</taxon>
        <taxon>Paenibacillaceae</taxon>
        <taxon>Paenibacillus</taxon>
    </lineage>
</organism>
<dbReference type="SUPFAM" id="SSF49373">
    <property type="entry name" value="Invasin/intimin cell-adhesion fragments"/>
    <property type="match status" value="2"/>
</dbReference>
<dbReference type="InterPro" id="IPR006626">
    <property type="entry name" value="PbH1"/>
</dbReference>
<dbReference type="InterPro" id="IPR012334">
    <property type="entry name" value="Pectin_lyas_fold"/>
</dbReference>
<accession>A0ABX1Z4J8</accession>
<keyword evidence="6" id="KW-1185">Reference proteome</keyword>
<feature type="signal peptide" evidence="1">
    <location>
        <begin position="1"/>
        <end position="27"/>
    </location>
</feature>
<sequence>MFSRNRKIGLKASLAVIVALTSAGFTAKEDMKIVEASTGISYYVSTTGSDETGTGTLQAPFRTPHKARDVVRQQIVGGMSEDITVMLREGTYYLDSTLTFNELDSGRDGHHITYRSYPGENAVLDASKSITDWQLHNGNIYKANVGTNWSFDNLFENQVQSIKARYPNIQGDTNVYNRVEELVAGEDRKSFVFAQGDIPVVANPSTLETYIWPGGIQGYQNWYSYTVAVSAIDYVKRVVSLSKPVSYVIGPGSRYFMQGALELLDQPGEFYLDKSAGTVYYYPHDIANLNGGISAPFAGDAIRLKGSSASAPVRDITLEALTIRNTDVGNDGIHGENLERVIVLNSRIHNTGEHGVQLLGWARSNRVEGNEIQNIGYNGVSIEGIGKTAEHVSSGNIVTNNHVHHTGKFYGNSGGIRIYDSGENIVSHNRIHHSTRYAIHIKAQRKGYLIGTTIDNVQVTENNYRDYQHARNNIVEYNDVSHVTTDSQDAGIIAGWGTGTGNIIRHNLVHDSDQQLLTVVPSRSFGYGIYFDDNSDDVLIQGNIVHSLQKLGGGFLNSSVMIKGIGIRVDNNILANNREKNGTIGSTQTGGEISSELEITRNILYENDAKLYSINFWDENKFAQADHNVYFTTKGAYEFGGSIPTPHYERWLELQLGKFDQHSIVAEDPRFMNASEHDYRLKYNSPAYKLGITDLDIENIGLTNDYPFIDSNDSLATLFVKKAGEATNKAWTVLAENQSTKLKVAGRTVKGYLIKPAPSSISYSTSHPAVATVNSAGVVKAVGSGVAMITVSATYNGVTKSTSYDVLVNDNLTSLGIQTPNKIQVGASVNADVYGLSSFGNYIDLGGAAIQYSSSAPSIAAVDSNGQVTGVSTGTVTLTATMVSGGNTYTVSKPMQVYVTNPNLETYDFEGTSTGGWVPLSGTWQLAEDGDNHVYQNTNTVNTARSYLGHIVHADYSQKVRMKVDAWGTGNPVRLGIVGRYVNSTNFYYAVYERTTERFKIYKIVNGTVSTVASSGVTPVDFTLGYREMKLVLEGTSLVLYLDGIQVVSAVDSSFLEGYPGLYAYNQKTYFDDIVIEDISSN</sequence>
<evidence type="ECO:0000256" key="1">
    <source>
        <dbReference type="SAM" id="SignalP"/>
    </source>
</evidence>
<gene>
    <name evidence="5" type="ORF">GC102_21455</name>
</gene>
<protein>
    <submittedName>
        <fullName evidence="5">Uncharacterized protein</fullName>
    </submittedName>
</protein>
<feature type="domain" description="BIG2" evidence="2">
    <location>
        <begin position="848"/>
        <end position="886"/>
    </location>
</feature>
<dbReference type="Gene3D" id="2.160.20.10">
    <property type="entry name" value="Single-stranded right-handed beta-helix, Pectin lyase-like"/>
    <property type="match status" value="3"/>
</dbReference>
<dbReference type="Pfam" id="PF02368">
    <property type="entry name" value="Big_2"/>
    <property type="match status" value="1"/>
</dbReference>
<evidence type="ECO:0000259" key="3">
    <source>
        <dbReference type="Pfam" id="PF13229"/>
    </source>
</evidence>
<evidence type="ECO:0000313" key="5">
    <source>
        <dbReference type="EMBL" id="NOU88307.1"/>
    </source>
</evidence>
<dbReference type="SMART" id="SM00710">
    <property type="entry name" value="PbH1"/>
    <property type="match status" value="9"/>
</dbReference>
<feature type="domain" description="Right handed beta helix" evidence="3">
    <location>
        <begin position="299"/>
        <end position="446"/>
    </location>
</feature>
<reference evidence="5 6" key="1">
    <citation type="submission" date="2019-10" db="EMBL/GenBank/DDBJ databases">
        <title>Description of Paenibacillus choica sp. nov.</title>
        <authorList>
            <person name="Carlier A."/>
            <person name="Qi S."/>
        </authorList>
    </citation>
    <scope>NUCLEOTIDE SEQUENCE [LARGE SCALE GENOMIC DNA]</scope>
    <source>
        <strain evidence="5 6">LMG 31460</strain>
    </source>
</reference>
<dbReference type="PANTHER" id="PTHR36453">
    <property type="entry name" value="SECRETED PROTEIN-RELATED"/>
    <property type="match status" value="1"/>
</dbReference>
<dbReference type="InterPro" id="IPR011050">
    <property type="entry name" value="Pectin_lyase_fold/virulence"/>
</dbReference>
<dbReference type="InterPro" id="IPR003343">
    <property type="entry name" value="Big_2"/>
</dbReference>
<dbReference type="InterPro" id="IPR039448">
    <property type="entry name" value="Beta_helix"/>
</dbReference>
<evidence type="ECO:0000313" key="6">
    <source>
        <dbReference type="Proteomes" id="UP000658690"/>
    </source>
</evidence>
<evidence type="ECO:0000259" key="4">
    <source>
        <dbReference type="Pfam" id="PF21231"/>
    </source>
</evidence>
<comment type="caution">
    <text evidence="5">The sequence shown here is derived from an EMBL/GenBank/DDBJ whole genome shotgun (WGS) entry which is preliminary data.</text>
</comment>
<feature type="chain" id="PRO_5047269025" evidence="1">
    <location>
        <begin position="28"/>
        <end position="1082"/>
    </location>
</feature>
<dbReference type="Proteomes" id="UP000658690">
    <property type="component" value="Unassembled WGS sequence"/>
</dbReference>